<accession>A0AAV4H3S9</accession>
<name>A0AAV4H3S9_9GAST</name>
<organism evidence="1 2">
    <name type="scientific">Elysia marginata</name>
    <dbReference type="NCBI Taxonomy" id="1093978"/>
    <lineage>
        <taxon>Eukaryota</taxon>
        <taxon>Metazoa</taxon>
        <taxon>Spiralia</taxon>
        <taxon>Lophotrochozoa</taxon>
        <taxon>Mollusca</taxon>
        <taxon>Gastropoda</taxon>
        <taxon>Heterobranchia</taxon>
        <taxon>Euthyneura</taxon>
        <taxon>Panpulmonata</taxon>
        <taxon>Sacoglossa</taxon>
        <taxon>Placobranchoidea</taxon>
        <taxon>Plakobranchidae</taxon>
        <taxon>Elysia</taxon>
    </lineage>
</organism>
<evidence type="ECO:0000313" key="2">
    <source>
        <dbReference type="Proteomes" id="UP000762676"/>
    </source>
</evidence>
<proteinExistence type="predicted"/>
<dbReference type="EMBL" id="BMAT01001771">
    <property type="protein sequence ID" value="GFR92162.1"/>
    <property type="molecule type" value="Genomic_DNA"/>
</dbReference>
<sequence>MEAFDEKLTRLFSLGEKAAADGVSFISGTPGPDECRNVNDIILNATKDMLSRLTSGDCRDQLPPIVTALHSPDQF</sequence>
<evidence type="ECO:0000313" key="1">
    <source>
        <dbReference type="EMBL" id="GFR92162.1"/>
    </source>
</evidence>
<dbReference type="AlphaFoldDB" id="A0AAV4H3S9"/>
<reference evidence="1 2" key="1">
    <citation type="journal article" date="2021" name="Elife">
        <title>Chloroplast acquisition without the gene transfer in kleptoplastic sea slugs, Plakobranchus ocellatus.</title>
        <authorList>
            <person name="Maeda T."/>
            <person name="Takahashi S."/>
            <person name="Yoshida T."/>
            <person name="Shimamura S."/>
            <person name="Takaki Y."/>
            <person name="Nagai Y."/>
            <person name="Toyoda A."/>
            <person name="Suzuki Y."/>
            <person name="Arimoto A."/>
            <person name="Ishii H."/>
            <person name="Satoh N."/>
            <person name="Nishiyama T."/>
            <person name="Hasebe M."/>
            <person name="Maruyama T."/>
            <person name="Minagawa J."/>
            <person name="Obokata J."/>
            <person name="Shigenobu S."/>
        </authorList>
    </citation>
    <scope>NUCLEOTIDE SEQUENCE [LARGE SCALE GENOMIC DNA]</scope>
</reference>
<dbReference type="Proteomes" id="UP000762676">
    <property type="component" value="Unassembled WGS sequence"/>
</dbReference>
<gene>
    <name evidence="1" type="ORF">ElyMa_000861300</name>
</gene>
<comment type="caution">
    <text evidence="1">The sequence shown here is derived from an EMBL/GenBank/DDBJ whole genome shotgun (WGS) entry which is preliminary data.</text>
</comment>
<keyword evidence="2" id="KW-1185">Reference proteome</keyword>
<protein>
    <submittedName>
        <fullName evidence="1">Uncharacterized protein</fullName>
    </submittedName>
</protein>